<dbReference type="Pfam" id="PF00903">
    <property type="entry name" value="Glyoxalase"/>
    <property type="match status" value="1"/>
</dbReference>
<dbReference type="PROSITE" id="PS51819">
    <property type="entry name" value="VOC"/>
    <property type="match status" value="1"/>
</dbReference>
<accession>A0A916RJK5</accession>
<name>A0A916RJK5_9BACT</name>
<dbReference type="AlphaFoldDB" id="A0A916RJK5"/>
<protein>
    <recommendedName>
        <fullName evidence="1">VOC domain-containing protein</fullName>
    </recommendedName>
</protein>
<dbReference type="InterPro" id="IPR004360">
    <property type="entry name" value="Glyas_Fos-R_dOase_dom"/>
</dbReference>
<dbReference type="SUPFAM" id="SSF54593">
    <property type="entry name" value="Glyoxalase/Bleomycin resistance protein/Dihydroxybiphenyl dioxygenase"/>
    <property type="match status" value="1"/>
</dbReference>
<dbReference type="Gene3D" id="3.10.180.10">
    <property type="entry name" value="2,3-Dihydroxybiphenyl 1,2-Dioxygenase, domain 1"/>
    <property type="match status" value="1"/>
</dbReference>
<keyword evidence="3" id="KW-1185">Reference proteome</keyword>
<reference evidence="2" key="2">
    <citation type="submission" date="2020-09" db="EMBL/GenBank/DDBJ databases">
        <authorList>
            <person name="Sun Q."/>
            <person name="Zhou Y."/>
        </authorList>
    </citation>
    <scope>NUCLEOTIDE SEQUENCE</scope>
    <source>
        <strain evidence="2">CGMCC 1.15447</strain>
    </source>
</reference>
<organism evidence="2 3">
    <name type="scientific">Edaphobacter acidisoli</name>
    <dbReference type="NCBI Taxonomy" id="2040573"/>
    <lineage>
        <taxon>Bacteria</taxon>
        <taxon>Pseudomonadati</taxon>
        <taxon>Acidobacteriota</taxon>
        <taxon>Terriglobia</taxon>
        <taxon>Terriglobales</taxon>
        <taxon>Acidobacteriaceae</taxon>
        <taxon>Edaphobacter</taxon>
    </lineage>
</organism>
<dbReference type="RefSeq" id="WP_263364957.1">
    <property type="nucleotide sequence ID" value="NZ_BMJB01000001.1"/>
</dbReference>
<dbReference type="InterPro" id="IPR029068">
    <property type="entry name" value="Glyas_Bleomycin-R_OHBP_Dase"/>
</dbReference>
<gene>
    <name evidence="2" type="ORF">GCM10011507_08110</name>
</gene>
<proteinExistence type="predicted"/>
<feature type="domain" description="VOC" evidence="1">
    <location>
        <begin position="5"/>
        <end position="119"/>
    </location>
</feature>
<comment type="caution">
    <text evidence="2">The sequence shown here is derived from an EMBL/GenBank/DDBJ whole genome shotgun (WGS) entry which is preliminary data.</text>
</comment>
<reference evidence="2" key="1">
    <citation type="journal article" date="2014" name="Int. J. Syst. Evol. Microbiol.">
        <title>Complete genome sequence of Corynebacterium casei LMG S-19264T (=DSM 44701T), isolated from a smear-ripened cheese.</title>
        <authorList>
            <consortium name="US DOE Joint Genome Institute (JGI-PGF)"/>
            <person name="Walter F."/>
            <person name="Albersmeier A."/>
            <person name="Kalinowski J."/>
            <person name="Ruckert C."/>
        </authorList>
    </citation>
    <scope>NUCLEOTIDE SEQUENCE</scope>
    <source>
        <strain evidence="2">CGMCC 1.15447</strain>
    </source>
</reference>
<dbReference type="Proteomes" id="UP000648801">
    <property type="component" value="Unassembled WGS sequence"/>
</dbReference>
<dbReference type="EMBL" id="BMJB01000001">
    <property type="protein sequence ID" value="GGA59103.1"/>
    <property type="molecule type" value="Genomic_DNA"/>
</dbReference>
<dbReference type="InterPro" id="IPR037523">
    <property type="entry name" value="VOC_core"/>
</dbReference>
<sequence>MAHFRSHAVPILPVAEMSRSIAFYHQLRFSAKRYQNGDGYAFLERDGFELHLNRFETLVRDHNPCGVYFYLERGTAAALESEFREAGVRILSPLAPREWKMNEFVLEDPDGNLLRFGEPLE</sequence>
<evidence type="ECO:0000313" key="2">
    <source>
        <dbReference type="EMBL" id="GGA59103.1"/>
    </source>
</evidence>
<evidence type="ECO:0000313" key="3">
    <source>
        <dbReference type="Proteomes" id="UP000648801"/>
    </source>
</evidence>
<evidence type="ECO:0000259" key="1">
    <source>
        <dbReference type="PROSITE" id="PS51819"/>
    </source>
</evidence>